<feature type="coiled-coil region" evidence="3">
    <location>
        <begin position="654"/>
        <end position="702"/>
    </location>
</feature>
<dbReference type="InterPro" id="IPR004843">
    <property type="entry name" value="Calcineurin-like_PHP"/>
</dbReference>
<dbReference type="GO" id="GO:0090435">
    <property type="term" value="P:protein localization to nuclear envelope"/>
    <property type="evidence" value="ECO:0007669"/>
    <property type="project" value="TreeGrafter"/>
</dbReference>
<keyword evidence="5" id="KW-1133">Transmembrane helix</keyword>
<dbReference type="Gene3D" id="1.20.5.500">
    <property type="entry name" value="Single helix bin"/>
    <property type="match status" value="1"/>
</dbReference>
<dbReference type="GO" id="GO:0031507">
    <property type="term" value="P:heterochromatin formation"/>
    <property type="evidence" value="ECO:0007669"/>
    <property type="project" value="TreeGrafter"/>
</dbReference>
<dbReference type="InterPro" id="IPR039008">
    <property type="entry name" value="IF_rod_dom"/>
</dbReference>
<dbReference type="SMART" id="SM01391">
    <property type="entry name" value="Filament"/>
    <property type="match status" value="1"/>
</dbReference>
<evidence type="ECO:0000313" key="8">
    <source>
        <dbReference type="EMBL" id="CAF0951876.1"/>
    </source>
</evidence>
<keyword evidence="5" id="KW-0812">Transmembrane</keyword>
<dbReference type="PANTHER" id="PTHR45721:SF12">
    <property type="entry name" value="INTERMEDIATE FILAMENT PROTEIN IFA-1"/>
    <property type="match status" value="1"/>
</dbReference>
<feature type="compositionally biased region" description="Polar residues" evidence="4">
    <location>
        <begin position="34"/>
        <end position="43"/>
    </location>
</feature>
<keyword evidence="1" id="KW-0403">Intermediate filament</keyword>
<dbReference type="InterPro" id="IPR029052">
    <property type="entry name" value="Metallo-depent_PP-like"/>
</dbReference>
<dbReference type="GO" id="GO:0007097">
    <property type="term" value="P:nuclear migration"/>
    <property type="evidence" value="ECO:0007669"/>
    <property type="project" value="TreeGrafter"/>
</dbReference>
<dbReference type="GO" id="GO:0051664">
    <property type="term" value="P:nuclear pore localization"/>
    <property type="evidence" value="ECO:0007669"/>
    <property type="project" value="TreeGrafter"/>
</dbReference>
<dbReference type="SUPFAM" id="SSF56300">
    <property type="entry name" value="Metallo-dependent phosphatases"/>
    <property type="match status" value="1"/>
</dbReference>
<accession>A0A814D0Z2</accession>
<dbReference type="GO" id="GO:0006998">
    <property type="term" value="P:nuclear envelope organization"/>
    <property type="evidence" value="ECO:0007669"/>
    <property type="project" value="TreeGrafter"/>
</dbReference>
<feature type="region of interest" description="Disordered" evidence="4">
    <location>
        <begin position="261"/>
        <end position="341"/>
    </location>
</feature>
<evidence type="ECO:0000259" key="7">
    <source>
        <dbReference type="PROSITE" id="PS51842"/>
    </source>
</evidence>
<feature type="region of interest" description="Disordered" evidence="4">
    <location>
        <begin position="372"/>
        <end position="491"/>
    </location>
</feature>
<dbReference type="Pfam" id="PF00149">
    <property type="entry name" value="Metallophos"/>
    <property type="match status" value="1"/>
</dbReference>
<dbReference type="GO" id="GO:0005882">
    <property type="term" value="C:intermediate filament"/>
    <property type="evidence" value="ECO:0007669"/>
    <property type="project" value="UniProtKB-KW"/>
</dbReference>
<evidence type="ECO:0000313" key="9">
    <source>
        <dbReference type="Proteomes" id="UP000663860"/>
    </source>
</evidence>
<dbReference type="SUPFAM" id="SSF74853">
    <property type="entry name" value="Lamin A/C globular tail domain"/>
    <property type="match status" value="1"/>
</dbReference>
<dbReference type="GO" id="GO:0005200">
    <property type="term" value="F:structural constituent of cytoskeleton"/>
    <property type="evidence" value="ECO:0007669"/>
    <property type="project" value="TreeGrafter"/>
</dbReference>
<evidence type="ECO:0000259" key="6">
    <source>
        <dbReference type="PROSITE" id="PS51841"/>
    </source>
</evidence>
<feature type="compositionally biased region" description="Polar residues" evidence="4">
    <location>
        <begin position="621"/>
        <end position="634"/>
    </location>
</feature>
<feature type="compositionally biased region" description="Polar residues" evidence="4">
    <location>
        <begin position="1"/>
        <end position="14"/>
    </location>
</feature>
<dbReference type="InterPro" id="IPR001322">
    <property type="entry name" value="Lamin_tail_dom"/>
</dbReference>
<proteinExistence type="predicted"/>
<feature type="compositionally biased region" description="Polar residues" evidence="4">
    <location>
        <begin position="134"/>
        <end position="154"/>
    </location>
</feature>
<feature type="compositionally biased region" description="Low complexity" evidence="4">
    <location>
        <begin position="164"/>
        <end position="178"/>
    </location>
</feature>
<feature type="region of interest" description="Disordered" evidence="4">
    <location>
        <begin position="1"/>
        <end position="43"/>
    </location>
</feature>
<feature type="coiled-coil region" evidence="3">
    <location>
        <begin position="934"/>
        <end position="993"/>
    </location>
</feature>
<feature type="region of interest" description="Disordered" evidence="4">
    <location>
        <begin position="229"/>
        <end position="249"/>
    </location>
</feature>
<dbReference type="Gene3D" id="1.20.5.1160">
    <property type="entry name" value="Vasodilator-stimulated phosphoprotein"/>
    <property type="match status" value="1"/>
</dbReference>
<feature type="compositionally biased region" description="Low complexity" evidence="4">
    <location>
        <begin position="24"/>
        <end position="33"/>
    </location>
</feature>
<feature type="compositionally biased region" description="Polar residues" evidence="4">
    <location>
        <begin position="263"/>
        <end position="272"/>
    </location>
</feature>
<feature type="compositionally biased region" description="Polar residues" evidence="4">
    <location>
        <begin position="320"/>
        <end position="332"/>
    </location>
</feature>
<feature type="region of interest" description="Disordered" evidence="4">
    <location>
        <begin position="607"/>
        <end position="641"/>
    </location>
</feature>
<feature type="transmembrane region" description="Helical" evidence="5">
    <location>
        <begin position="1619"/>
        <end position="1638"/>
    </location>
</feature>
<evidence type="ECO:0000256" key="5">
    <source>
        <dbReference type="SAM" id="Phobius"/>
    </source>
</evidence>
<dbReference type="GO" id="GO:0005652">
    <property type="term" value="C:nuclear lamina"/>
    <property type="evidence" value="ECO:0007669"/>
    <property type="project" value="TreeGrafter"/>
</dbReference>
<dbReference type="PROSITE" id="PS51841">
    <property type="entry name" value="LTD"/>
    <property type="match status" value="1"/>
</dbReference>
<feature type="domain" description="IF rod" evidence="7">
    <location>
        <begin position="664"/>
        <end position="1022"/>
    </location>
</feature>
<evidence type="ECO:0000256" key="4">
    <source>
        <dbReference type="SAM" id="MobiDB-lite"/>
    </source>
</evidence>
<evidence type="ECO:0000256" key="3">
    <source>
        <dbReference type="SAM" id="Coils"/>
    </source>
</evidence>
<dbReference type="InterPro" id="IPR036415">
    <property type="entry name" value="Lamin_tail_dom_sf"/>
</dbReference>
<comment type="caution">
    <text evidence="8">The sequence shown here is derived from an EMBL/GenBank/DDBJ whole genome shotgun (WGS) entry which is preliminary data.</text>
</comment>
<feature type="region of interest" description="Disordered" evidence="4">
    <location>
        <begin position="110"/>
        <end position="187"/>
    </location>
</feature>
<reference evidence="8" key="1">
    <citation type="submission" date="2021-02" db="EMBL/GenBank/DDBJ databases">
        <authorList>
            <person name="Nowell W R."/>
        </authorList>
    </citation>
    <scope>NUCLEOTIDE SEQUENCE</scope>
</reference>
<dbReference type="PANTHER" id="PTHR45721">
    <property type="entry name" value="LAMIN DM0-RELATED"/>
    <property type="match status" value="1"/>
</dbReference>
<feature type="compositionally biased region" description="Polar residues" evidence="4">
    <location>
        <begin position="480"/>
        <end position="491"/>
    </location>
</feature>
<organism evidence="8 9">
    <name type="scientific">Adineta steineri</name>
    <dbReference type="NCBI Taxonomy" id="433720"/>
    <lineage>
        <taxon>Eukaryota</taxon>
        <taxon>Metazoa</taxon>
        <taxon>Spiralia</taxon>
        <taxon>Gnathifera</taxon>
        <taxon>Rotifera</taxon>
        <taxon>Eurotatoria</taxon>
        <taxon>Bdelloidea</taxon>
        <taxon>Adinetida</taxon>
        <taxon>Adinetidae</taxon>
        <taxon>Adineta</taxon>
    </lineage>
</organism>
<sequence>MITNQNRQTMCSLVNTKRERRSSNNKNHNNNNTAKQPQTESNSTISALVTGLTSTQANMSDEKSQADTSTVKATSIEIINHTNGITHDNRKHSPSKSLKLKVGNEHDNESLLQTNGHHHTHTNPNEHIYETPINFESNPLSSFETPTISASSDEQANKHDDSSHLSSTSLHNDNHSNNGVDSGVSSEITSVTNNGIELDKTHFDDDLSTTSGVGSSILSAARLLETNVNETATHQRESSPTSGVVIPEEKRVTDRVKVFEAAANNNDQSTLKKQPAKPGSNQKRTSPSTFQPHDNKQNGKRESQISPSSTSTSTNESLEAQLTNDSKLTTPKNKSKRPSLKKQIQNLLKIDKTATPDESTIIEEQTSITNGKKANTLNSTRTKRDNDSTTLTSVKRTSPPISQQHSPTNGNDTLKKRSSPPLVATKRTSPRESPSKSQQHSPVPNVAEFNMKPVAEPLEIRIEPNLTKKKSPSPISKTSNNGLLTSETDQRRSTTAVSKLIHTFQGNASNDLEQTVLVPRLRSPAQSINHTENATSSSITGASQSDSLTAIVPDISSSTNSVPVHSHPPLVNNTSIPLSSSISETINSSMSSGVGDSVNTSARLVTIESGKRNRPGFRDASPTSLSTTQYGQNETSSVSSYSLLSNQSTNAQHTDNLRVQHQREKQELSELNDRFRGYLDRVKILENKNAKLTGQLEDVTKSWGTASQAIITQYSTPLDRLRREVNDSMIDEADLQTRLRRSHYTIDNYRSLINDETAWNDRQEEKREQLKLEYEHSCAELSALQKSYKQVEDQLKHLLKQREDYLSEIDQLNEQSYKATIDRIKLDLQVQTLREEIPFLNDVHAHLISEFEQLKPTNGVDTQLFYRQELEKAIRDIRRDFETLHNAQRKEMEEYYNVKIEEIQNDAKKLVPLQSRQDELLKMTEQIKAAKFDLNDSQKLLVNEKDKYKELQDRLGKLEEEYTYVRDQRNDAHDTINKDLALAQERVQQLTGEIDTVLRSNITLESEINVYRRLLDSETNRLSQQTVEQILPAEPAPPSFGSELGKVFNKKIKKGPIAIKDCAPDGKCITLENGSGDKDVDVSNWILKRRVEGSPEISYTIPYGLVMKHGSELKIYARSAQNAHHRPPSQVVNDKLDSWGMGTECETKLFNEQGEEKASHSQKIVFGSESRNLPYDADWPQCHFWVFTDSHVDVRYRDDGDPATRCQNISLKNITKRIRKYGHFDCDTPSELLTSAFSAAKKIDSNIDFIIWLGDATSHQTPGADSILSVGKHFTEELRKFFPTTFVIPVLGNHDVVLTANRTTRFKEYYEKTKYQLLLNDDNARRTFEKGGYYTLRHHTLKENKQIILRFVVLNSVMFQARYEDFFDSNEPIQQIEWFNKTMFDAHKSNDRVLLLLHAPFGINENLLYRFYDMKYEQQLLSIIDKYSSNIIMCLSAHRHYDTFRVYTSLNVTMGILGHPSISPIGYLTQPSIRKYSYNRKSLILTDYEQYGLNIIEAENTQKDQWTLSYRFSSWYHQTKELTSKNLHHLVYLIRQNSFYLKRFLISKHYIDNKFLTNHQIIQTLCALTLFNFDELISCTRRLENKNITYDNVIMNNSLGINAHMNEQLIEYKIIYRRVAISLFILFIILLSISYQIYSKYFNNISNEKR</sequence>
<evidence type="ECO:0000256" key="2">
    <source>
        <dbReference type="ARBA" id="ARBA00023054"/>
    </source>
</evidence>
<dbReference type="Gene3D" id="1.20.5.170">
    <property type="match status" value="1"/>
</dbReference>
<dbReference type="Pfam" id="PF00038">
    <property type="entry name" value="Filament"/>
    <property type="match status" value="1"/>
</dbReference>
<feature type="compositionally biased region" description="Polar residues" evidence="4">
    <location>
        <begin position="388"/>
        <end position="412"/>
    </location>
</feature>
<name>A0A814D0Z2_9BILA</name>
<dbReference type="GO" id="GO:0016787">
    <property type="term" value="F:hydrolase activity"/>
    <property type="evidence" value="ECO:0007669"/>
    <property type="project" value="InterPro"/>
</dbReference>
<feature type="compositionally biased region" description="Low complexity" evidence="4">
    <location>
        <begin position="304"/>
        <end position="319"/>
    </location>
</feature>
<feature type="compositionally biased region" description="Basic and acidic residues" evidence="4">
    <location>
        <begin position="293"/>
        <end position="303"/>
    </location>
</feature>
<dbReference type="EMBL" id="CAJNOE010000128">
    <property type="protein sequence ID" value="CAF0951876.1"/>
    <property type="molecule type" value="Genomic_DNA"/>
</dbReference>
<gene>
    <name evidence="8" type="ORF">IZO911_LOCUS15049</name>
</gene>
<dbReference type="Gene3D" id="2.60.40.1260">
    <property type="entry name" value="Lamin Tail domain"/>
    <property type="match status" value="1"/>
</dbReference>
<keyword evidence="5" id="KW-0472">Membrane</keyword>
<evidence type="ECO:0000256" key="1">
    <source>
        <dbReference type="ARBA" id="ARBA00022754"/>
    </source>
</evidence>
<dbReference type="Proteomes" id="UP000663860">
    <property type="component" value="Unassembled WGS sequence"/>
</dbReference>
<feature type="compositionally biased region" description="Polar residues" evidence="4">
    <location>
        <begin position="229"/>
        <end position="242"/>
    </location>
</feature>
<dbReference type="PROSITE" id="PS51842">
    <property type="entry name" value="IF_ROD_2"/>
    <property type="match status" value="1"/>
</dbReference>
<feature type="domain" description="LTD" evidence="6">
    <location>
        <begin position="1045"/>
        <end position="1164"/>
    </location>
</feature>
<feature type="compositionally biased region" description="Polar residues" evidence="4">
    <location>
        <begin position="279"/>
        <end position="292"/>
    </location>
</feature>
<feature type="coiled-coil region" evidence="3">
    <location>
        <begin position="760"/>
        <end position="815"/>
    </location>
</feature>
<dbReference type="SUPFAM" id="SSF64593">
    <property type="entry name" value="Intermediate filament protein, coiled coil region"/>
    <property type="match status" value="2"/>
</dbReference>
<protein>
    <submittedName>
        <fullName evidence="8">Uncharacterized protein</fullName>
    </submittedName>
</protein>
<keyword evidence="2 3" id="KW-0175">Coiled coil</keyword>